<dbReference type="Pfam" id="PF00013">
    <property type="entry name" value="KH_1"/>
    <property type="match status" value="1"/>
</dbReference>
<dbReference type="SUPFAM" id="SSF63748">
    <property type="entry name" value="Tudor/PWWP/MBT"/>
    <property type="match status" value="1"/>
</dbReference>
<dbReference type="EnsemblMetazoa" id="PPA38951.1">
    <property type="protein sequence ID" value="PPA38951.1"/>
    <property type="gene ID" value="WBGene00277320"/>
</dbReference>
<gene>
    <name evidence="1" type="primary">WBGene00277320</name>
</gene>
<dbReference type="Gene3D" id="2.40.50.90">
    <property type="match status" value="1"/>
</dbReference>
<dbReference type="AlphaFoldDB" id="A0A2A6BCS0"/>
<accession>A0A8R1UU39</accession>
<dbReference type="Proteomes" id="UP000005239">
    <property type="component" value="Unassembled WGS sequence"/>
</dbReference>
<proteinExistence type="predicted"/>
<organism evidence="1 2">
    <name type="scientific">Pristionchus pacificus</name>
    <name type="common">Parasitic nematode worm</name>
    <dbReference type="NCBI Taxonomy" id="54126"/>
    <lineage>
        <taxon>Eukaryota</taxon>
        <taxon>Metazoa</taxon>
        <taxon>Ecdysozoa</taxon>
        <taxon>Nematoda</taxon>
        <taxon>Chromadorea</taxon>
        <taxon>Rhabditida</taxon>
        <taxon>Rhabditina</taxon>
        <taxon>Diplogasteromorpha</taxon>
        <taxon>Diplogasteroidea</taxon>
        <taxon>Neodiplogasteridae</taxon>
        <taxon>Pristionchus</taxon>
    </lineage>
</organism>
<accession>A0A2A6BCS0</accession>
<dbReference type="PROSITE" id="PS50084">
    <property type="entry name" value="KH_TYPE_1"/>
    <property type="match status" value="1"/>
</dbReference>
<dbReference type="Gene3D" id="3.30.1370.10">
    <property type="entry name" value="K Homology domain, type 1"/>
    <property type="match status" value="1"/>
</dbReference>
<sequence length="324" mass="37110">MSLDNVAWLDPSMMYEFEVPHDLAGLVIGREGNELKMLRFLSGAIVYLRDYEKKHDTHQICVVRGSRNEINKCMNLLRMRLPYERFPDLSLLPLNSDLEMGGFSFHDQECIQIATVTLPEDEFFHAKVTNVMQNGSVFIVLPFTISYLAQAKMMELLDRVYNSLMPIPGFEMDQLERILCVVCADSQWVRASICQILDETDEVSRSDNHISTNAYSSKDLLTLPIQAVQCKIANVQPIDCNMGWSSDAIEYLRELVLLKDLQAINVGNHNDLVDMRIVIDEVEYSISQCLIDAGYAIEIEAEEETLSSEVMMEWMKSFSDFFEE</sequence>
<keyword evidence="2" id="KW-1185">Reference proteome</keyword>
<evidence type="ECO:0000313" key="1">
    <source>
        <dbReference type="EnsemblMetazoa" id="PPA38951.1"/>
    </source>
</evidence>
<dbReference type="PANTHER" id="PTHR16442:SF1">
    <property type="entry name" value="RING FINGER PROTEIN 17"/>
    <property type="match status" value="1"/>
</dbReference>
<dbReference type="SMART" id="SM00322">
    <property type="entry name" value="KH"/>
    <property type="match status" value="1"/>
</dbReference>
<dbReference type="PANTHER" id="PTHR16442">
    <property type="entry name" value="RING FINGER PROTEIN 17"/>
    <property type="match status" value="1"/>
</dbReference>
<dbReference type="InterPro" id="IPR035437">
    <property type="entry name" value="SNase_OB-fold_sf"/>
</dbReference>
<evidence type="ECO:0000313" key="2">
    <source>
        <dbReference type="Proteomes" id="UP000005239"/>
    </source>
</evidence>
<reference evidence="1" key="2">
    <citation type="submission" date="2022-06" db="UniProtKB">
        <authorList>
            <consortium name="EnsemblMetazoa"/>
        </authorList>
    </citation>
    <scope>IDENTIFICATION</scope>
    <source>
        <strain evidence="1">PS312</strain>
    </source>
</reference>
<dbReference type="SUPFAM" id="SSF54791">
    <property type="entry name" value="Eukaryotic type KH-domain (KH-domain type I)"/>
    <property type="match status" value="1"/>
</dbReference>
<dbReference type="InterPro" id="IPR036612">
    <property type="entry name" value="KH_dom_type_1_sf"/>
</dbReference>
<dbReference type="OrthoDB" id="10069557at2759"/>
<name>A0A2A6BCS0_PRIPA</name>
<dbReference type="GO" id="GO:0003723">
    <property type="term" value="F:RNA binding"/>
    <property type="evidence" value="ECO:0007669"/>
    <property type="project" value="UniProtKB-UniRule"/>
</dbReference>
<reference evidence="2" key="1">
    <citation type="journal article" date="2008" name="Nat. Genet.">
        <title>The Pristionchus pacificus genome provides a unique perspective on nematode lifestyle and parasitism.</title>
        <authorList>
            <person name="Dieterich C."/>
            <person name="Clifton S.W."/>
            <person name="Schuster L.N."/>
            <person name="Chinwalla A."/>
            <person name="Delehaunty K."/>
            <person name="Dinkelacker I."/>
            <person name="Fulton L."/>
            <person name="Fulton R."/>
            <person name="Godfrey J."/>
            <person name="Minx P."/>
            <person name="Mitreva M."/>
            <person name="Roeseler W."/>
            <person name="Tian H."/>
            <person name="Witte H."/>
            <person name="Yang S.P."/>
            <person name="Wilson R.K."/>
            <person name="Sommer R.J."/>
        </authorList>
    </citation>
    <scope>NUCLEOTIDE SEQUENCE [LARGE SCALE GENOMIC DNA]</scope>
    <source>
        <strain evidence="2">PS312</strain>
    </source>
</reference>
<protein>
    <submittedName>
        <fullName evidence="1">K Homology domain containing protein</fullName>
    </submittedName>
</protein>
<dbReference type="InterPro" id="IPR004087">
    <property type="entry name" value="KH_dom"/>
</dbReference>
<dbReference type="InterPro" id="IPR004088">
    <property type="entry name" value="KH_dom_type_1"/>
</dbReference>